<keyword evidence="3" id="KW-0238">DNA-binding</keyword>
<evidence type="ECO:0000313" key="8">
    <source>
        <dbReference type="Proteomes" id="UP000215896"/>
    </source>
</evidence>
<gene>
    <name evidence="7" type="ORF">CGZ94_15420</name>
</gene>
<protein>
    <submittedName>
        <fullName evidence="7">RNA-binding protein S4</fullName>
    </submittedName>
</protein>
<dbReference type="Proteomes" id="UP000215896">
    <property type="component" value="Unassembled WGS sequence"/>
</dbReference>
<reference evidence="7 8" key="1">
    <citation type="submission" date="2017-07" db="EMBL/GenBank/DDBJ databases">
        <title>Draft whole genome sequences of clinical Proprionibacteriaceae strains.</title>
        <authorList>
            <person name="Bernier A.-M."/>
            <person name="Bernard K."/>
            <person name="Domingo M.-C."/>
        </authorList>
    </citation>
    <scope>NUCLEOTIDE SEQUENCE [LARGE SCALE GENOMIC DNA]</scope>
    <source>
        <strain evidence="7 8">NML 030167</strain>
    </source>
</reference>
<dbReference type="InterPro" id="IPR002942">
    <property type="entry name" value="S4_RNA-bd"/>
</dbReference>
<organism evidence="7 8">
    <name type="scientific">Enemella evansiae</name>
    <dbReference type="NCBI Taxonomy" id="2016499"/>
    <lineage>
        <taxon>Bacteria</taxon>
        <taxon>Bacillati</taxon>
        <taxon>Actinomycetota</taxon>
        <taxon>Actinomycetes</taxon>
        <taxon>Propionibacteriales</taxon>
        <taxon>Propionibacteriaceae</taxon>
        <taxon>Enemella</taxon>
    </lineage>
</organism>
<dbReference type="GO" id="GO:0034605">
    <property type="term" value="P:cellular response to heat"/>
    <property type="evidence" value="ECO:0007669"/>
    <property type="project" value="InterPro"/>
</dbReference>
<evidence type="ECO:0000256" key="2">
    <source>
        <dbReference type="ARBA" id="ARBA00022884"/>
    </source>
</evidence>
<dbReference type="PIRSF" id="PIRSF016821">
    <property type="entry name" value="HSP15"/>
    <property type="match status" value="1"/>
</dbReference>
<proteinExistence type="inferred from homology"/>
<accession>A0A255G8C0</accession>
<comment type="similarity">
    <text evidence="1">Belongs to the HSP15 family.</text>
</comment>
<feature type="domain" description="RNA-binding S4" evidence="6">
    <location>
        <begin position="4"/>
        <end position="69"/>
    </location>
</feature>
<dbReference type="SMART" id="SM00363">
    <property type="entry name" value="S4"/>
    <property type="match status" value="1"/>
</dbReference>
<dbReference type="OrthoDB" id="9797176at2"/>
<dbReference type="GO" id="GO:0003677">
    <property type="term" value="F:DNA binding"/>
    <property type="evidence" value="ECO:0007669"/>
    <property type="project" value="UniProtKB-KW"/>
</dbReference>
<name>A0A255G8C0_9ACTN</name>
<dbReference type="EMBL" id="NMVO01000015">
    <property type="protein sequence ID" value="OYO11791.1"/>
    <property type="molecule type" value="Genomic_DNA"/>
</dbReference>
<comment type="caution">
    <text evidence="7">The sequence shown here is derived from an EMBL/GenBank/DDBJ whole genome shotgun (WGS) entry which is preliminary data.</text>
</comment>
<evidence type="ECO:0000259" key="6">
    <source>
        <dbReference type="SMART" id="SM00363"/>
    </source>
</evidence>
<feature type="compositionally biased region" description="Basic and acidic residues" evidence="5">
    <location>
        <begin position="112"/>
        <end position="123"/>
    </location>
</feature>
<dbReference type="Gene3D" id="3.10.290.10">
    <property type="entry name" value="RNA-binding S4 domain"/>
    <property type="match status" value="1"/>
</dbReference>
<sequence length="123" mass="13823">MESVRVDTWLWTVRQLRSRSLATAAAKAGHVRVNGRPAKASTPVRVGDEVRLRVQGFDRILEVKQLLQTRVGAPLAVEAYADHSPPRLPRELAPAPIHRDPGAGRPTKRERRQLDALRGRRTR</sequence>
<keyword evidence="8" id="KW-1185">Reference proteome</keyword>
<dbReference type="RefSeq" id="WP_094357344.1">
    <property type="nucleotide sequence ID" value="NZ_NMVK01000011.1"/>
</dbReference>
<dbReference type="InterPro" id="IPR036986">
    <property type="entry name" value="S4_RNA-bd_sf"/>
</dbReference>
<dbReference type="PROSITE" id="PS50889">
    <property type="entry name" value="S4"/>
    <property type="match status" value="1"/>
</dbReference>
<dbReference type="InterPro" id="IPR025708">
    <property type="entry name" value="HSP15"/>
</dbReference>
<dbReference type="Pfam" id="PF01479">
    <property type="entry name" value="S4"/>
    <property type="match status" value="1"/>
</dbReference>
<dbReference type="GO" id="GO:0003727">
    <property type="term" value="F:single-stranded RNA binding"/>
    <property type="evidence" value="ECO:0007669"/>
    <property type="project" value="InterPro"/>
</dbReference>
<dbReference type="GO" id="GO:0043023">
    <property type="term" value="F:ribosomal large subunit binding"/>
    <property type="evidence" value="ECO:0007669"/>
    <property type="project" value="InterPro"/>
</dbReference>
<feature type="region of interest" description="Disordered" evidence="5">
    <location>
        <begin position="82"/>
        <end position="123"/>
    </location>
</feature>
<evidence type="ECO:0000313" key="7">
    <source>
        <dbReference type="EMBL" id="OYO11791.1"/>
    </source>
</evidence>
<dbReference type="SUPFAM" id="SSF55174">
    <property type="entry name" value="Alpha-L RNA-binding motif"/>
    <property type="match status" value="1"/>
</dbReference>
<evidence type="ECO:0000256" key="1">
    <source>
        <dbReference type="ARBA" id="ARBA00008396"/>
    </source>
</evidence>
<keyword evidence="2 4" id="KW-0694">RNA-binding</keyword>
<evidence type="ECO:0000256" key="4">
    <source>
        <dbReference type="PROSITE-ProRule" id="PRU00182"/>
    </source>
</evidence>
<dbReference type="AlphaFoldDB" id="A0A255G8C0"/>
<evidence type="ECO:0000256" key="3">
    <source>
        <dbReference type="ARBA" id="ARBA00023125"/>
    </source>
</evidence>
<dbReference type="CDD" id="cd00165">
    <property type="entry name" value="S4"/>
    <property type="match status" value="1"/>
</dbReference>
<evidence type="ECO:0000256" key="5">
    <source>
        <dbReference type="SAM" id="MobiDB-lite"/>
    </source>
</evidence>